<comment type="subcellular location">
    <subcellularLocation>
        <location evidence="1">Membrane</location>
        <topology evidence="1">Multi-pass membrane protein</topology>
    </subcellularLocation>
</comment>
<feature type="transmembrane region" description="Helical" evidence="6">
    <location>
        <begin position="80"/>
        <end position="100"/>
    </location>
</feature>
<dbReference type="PANTHER" id="PTHR23511:SF36">
    <property type="entry name" value="EG:BACR7A4.13 PROTEIN-RELATED"/>
    <property type="match status" value="1"/>
</dbReference>
<accession>A0A9J6BST4</accession>
<dbReference type="GO" id="GO:0016020">
    <property type="term" value="C:membrane"/>
    <property type="evidence" value="ECO:0007669"/>
    <property type="project" value="UniProtKB-SubCell"/>
</dbReference>
<dbReference type="Gene3D" id="1.20.1250.20">
    <property type="entry name" value="MFS general substrate transporter like domains"/>
    <property type="match status" value="1"/>
</dbReference>
<evidence type="ECO:0000256" key="6">
    <source>
        <dbReference type="SAM" id="Phobius"/>
    </source>
</evidence>
<evidence type="ECO:0000256" key="3">
    <source>
        <dbReference type="ARBA" id="ARBA00022692"/>
    </source>
</evidence>
<dbReference type="InterPro" id="IPR020846">
    <property type="entry name" value="MFS_dom"/>
</dbReference>
<keyword evidence="4 6" id="KW-1133">Transmembrane helix</keyword>
<dbReference type="Proteomes" id="UP001107558">
    <property type="component" value="Chromosome 3"/>
</dbReference>
<evidence type="ECO:0000313" key="8">
    <source>
        <dbReference type="EMBL" id="KAG5672794.1"/>
    </source>
</evidence>
<dbReference type="SUPFAM" id="SSF103473">
    <property type="entry name" value="MFS general substrate transporter"/>
    <property type="match status" value="1"/>
</dbReference>
<evidence type="ECO:0000259" key="7">
    <source>
        <dbReference type="PROSITE" id="PS50850"/>
    </source>
</evidence>
<keyword evidence="5 6" id="KW-0472">Membrane</keyword>
<evidence type="ECO:0000256" key="1">
    <source>
        <dbReference type="ARBA" id="ARBA00004141"/>
    </source>
</evidence>
<dbReference type="AlphaFoldDB" id="A0A9J6BST4"/>
<feature type="transmembrane region" description="Helical" evidence="6">
    <location>
        <begin position="313"/>
        <end position="333"/>
    </location>
</feature>
<evidence type="ECO:0000313" key="9">
    <source>
        <dbReference type="Proteomes" id="UP001107558"/>
    </source>
</evidence>
<dbReference type="InterPro" id="IPR036259">
    <property type="entry name" value="MFS_trans_sf"/>
</dbReference>
<reference evidence="8" key="1">
    <citation type="submission" date="2021-03" db="EMBL/GenBank/DDBJ databases">
        <title>Chromosome level genome of the anhydrobiotic midge Polypedilum vanderplanki.</title>
        <authorList>
            <person name="Yoshida Y."/>
            <person name="Kikawada T."/>
            <person name="Gusev O."/>
        </authorList>
    </citation>
    <scope>NUCLEOTIDE SEQUENCE</scope>
    <source>
        <strain evidence="8">NIAS01</strain>
        <tissue evidence="8">Whole body or cell culture</tissue>
    </source>
</reference>
<sequence length="539" mass="60059">MESNDEEKKKGKSFKSQQTAADFETAIEKTGYGKFNYLLLLIAFPCCTSSVFETTTMSLILPSAECTLSLSLGAKGMLNAVTYGGMITSAVLWGFLSDVLGRKKLMVYGYLLDGFFNILCGLSQSFIAIMIFKFITGFIMCGPFAVLMAYLSELHGLKFRSRVMLSTGVFFSIANIILPSLAWLIIPHSMFNLNIIDSYFELHTWQIFLLVCSLPSIISGIAVMIFLPESPKFLMSRGRNEEAMKVFQRIHRINNGNNSEYPIKILLNEKMNEVKLDMNEGTMTGSMKVFHGMSVGLSQMAIMFKPPHLKNACIAYTIQFCILFGLNTFRLWVVQLFAIIKEYQVEFAHDAIAIDDANLCTMIEFKVNKTEYMIEEMHHENFNSTCEPNLDGEMFFNSMLISIIQLFAYLLASFIINAIGNKNLLIFGLLISGFMSGSLYWAKNSLSTLLLSGGYISISSLSSTTVVSSVVSLFPTSTRTMTVSLLMMFGRLGAIIGNLLFPLLLSYGCFPPFSMISLTALVCSAICLLIPKTNKKPLQ</sequence>
<dbReference type="GO" id="GO:0022857">
    <property type="term" value="F:transmembrane transporter activity"/>
    <property type="evidence" value="ECO:0007669"/>
    <property type="project" value="InterPro"/>
</dbReference>
<feature type="transmembrane region" description="Helical" evidence="6">
    <location>
        <begin position="486"/>
        <end position="507"/>
    </location>
</feature>
<dbReference type="OrthoDB" id="3936150at2759"/>
<feature type="transmembrane region" description="Helical" evidence="6">
    <location>
        <begin position="163"/>
        <end position="186"/>
    </location>
</feature>
<feature type="transmembrane region" description="Helical" evidence="6">
    <location>
        <begin position="513"/>
        <end position="531"/>
    </location>
</feature>
<feature type="transmembrane region" description="Helical" evidence="6">
    <location>
        <begin position="424"/>
        <end position="442"/>
    </location>
</feature>
<dbReference type="Pfam" id="PF07690">
    <property type="entry name" value="MFS_1"/>
    <property type="match status" value="2"/>
</dbReference>
<feature type="transmembrane region" description="Helical" evidence="6">
    <location>
        <begin position="134"/>
        <end position="151"/>
    </location>
</feature>
<dbReference type="PANTHER" id="PTHR23511">
    <property type="entry name" value="SYNAPTIC VESICLE GLYCOPROTEIN 2"/>
    <property type="match status" value="1"/>
</dbReference>
<feature type="transmembrane region" description="Helical" evidence="6">
    <location>
        <begin position="394"/>
        <end position="412"/>
    </location>
</feature>
<feature type="transmembrane region" description="Helical" evidence="6">
    <location>
        <begin position="37"/>
        <end position="60"/>
    </location>
</feature>
<evidence type="ECO:0000256" key="4">
    <source>
        <dbReference type="ARBA" id="ARBA00022989"/>
    </source>
</evidence>
<feature type="domain" description="Major facilitator superfamily (MFS) profile" evidence="7">
    <location>
        <begin position="39"/>
        <end position="535"/>
    </location>
</feature>
<name>A0A9J6BST4_POLVA</name>
<feature type="transmembrane region" description="Helical" evidence="6">
    <location>
        <begin position="454"/>
        <end position="474"/>
    </location>
</feature>
<evidence type="ECO:0000256" key="5">
    <source>
        <dbReference type="ARBA" id="ARBA00023136"/>
    </source>
</evidence>
<dbReference type="InterPro" id="IPR011701">
    <property type="entry name" value="MFS"/>
</dbReference>
<dbReference type="EMBL" id="JADBJN010000003">
    <property type="protein sequence ID" value="KAG5672794.1"/>
    <property type="molecule type" value="Genomic_DNA"/>
</dbReference>
<feature type="transmembrane region" description="Helical" evidence="6">
    <location>
        <begin position="206"/>
        <end position="227"/>
    </location>
</feature>
<gene>
    <name evidence="8" type="ORF">PVAND_002887</name>
</gene>
<proteinExistence type="predicted"/>
<comment type="caution">
    <text evidence="8">The sequence shown here is derived from an EMBL/GenBank/DDBJ whole genome shotgun (WGS) entry which is preliminary data.</text>
</comment>
<protein>
    <recommendedName>
        <fullName evidence="7">Major facilitator superfamily (MFS) profile domain-containing protein</fullName>
    </recommendedName>
</protein>
<keyword evidence="3 6" id="KW-0812">Transmembrane</keyword>
<dbReference type="PROSITE" id="PS50850">
    <property type="entry name" value="MFS"/>
    <property type="match status" value="1"/>
</dbReference>
<organism evidence="8 9">
    <name type="scientific">Polypedilum vanderplanki</name>
    <name type="common">Sleeping chironomid midge</name>
    <dbReference type="NCBI Taxonomy" id="319348"/>
    <lineage>
        <taxon>Eukaryota</taxon>
        <taxon>Metazoa</taxon>
        <taxon>Ecdysozoa</taxon>
        <taxon>Arthropoda</taxon>
        <taxon>Hexapoda</taxon>
        <taxon>Insecta</taxon>
        <taxon>Pterygota</taxon>
        <taxon>Neoptera</taxon>
        <taxon>Endopterygota</taxon>
        <taxon>Diptera</taxon>
        <taxon>Nematocera</taxon>
        <taxon>Chironomoidea</taxon>
        <taxon>Chironomidae</taxon>
        <taxon>Chironominae</taxon>
        <taxon>Polypedilum</taxon>
        <taxon>Polypedilum</taxon>
    </lineage>
</organism>
<keyword evidence="2" id="KW-0813">Transport</keyword>
<feature type="transmembrane region" description="Helical" evidence="6">
    <location>
        <begin position="107"/>
        <end position="128"/>
    </location>
</feature>
<keyword evidence="9" id="KW-1185">Reference proteome</keyword>
<evidence type="ECO:0000256" key="2">
    <source>
        <dbReference type="ARBA" id="ARBA00022448"/>
    </source>
</evidence>